<dbReference type="EMBL" id="WIOL01000005">
    <property type="protein sequence ID" value="MQT18210.1"/>
    <property type="molecule type" value="Genomic_DNA"/>
</dbReference>
<name>A0A7C9GR59_9SPHN</name>
<dbReference type="NCBIfam" id="NF008035">
    <property type="entry name" value="PRK10767.1"/>
    <property type="match status" value="1"/>
</dbReference>
<keyword evidence="4 13" id="KW-0235">DNA replication</keyword>
<dbReference type="NCBIfam" id="TIGR02349">
    <property type="entry name" value="DnaJ_bact"/>
    <property type="match status" value="1"/>
</dbReference>
<dbReference type="Pfam" id="PF00684">
    <property type="entry name" value="DnaJ_CXXCXGXG"/>
    <property type="match status" value="1"/>
</dbReference>
<comment type="domain">
    <text evidence="13">The J domain is necessary and sufficient to stimulate DnaK ATPase activity. Zinc center 1 plays an important role in the autonomous, DnaK-independent chaperone activity of DnaJ. Zinc center 2 is essential for interaction with DnaK and for DnaJ activity.</text>
</comment>
<feature type="domain" description="J" evidence="15">
    <location>
        <begin position="6"/>
        <end position="71"/>
    </location>
</feature>
<dbReference type="Gene3D" id="2.60.260.20">
    <property type="entry name" value="Urease metallochaperone UreE, N-terminal domain"/>
    <property type="match status" value="2"/>
</dbReference>
<feature type="binding site" evidence="13">
    <location>
        <position position="151"/>
    </location>
    <ligand>
        <name>Zn(2+)</name>
        <dbReference type="ChEBI" id="CHEBI:29105"/>
        <label>1</label>
    </ligand>
</feature>
<dbReference type="Proteomes" id="UP000481327">
    <property type="component" value="Unassembled WGS sequence"/>
</dbReference>
<dbReference type="InterPro" id="IPR008971">
    <property type="entry name" value="HSP40/DnaJ_pept-bd"/>
</dbReference>
<keyword evidence="7 13" id="KW-0863">Zinc-finger</keyword>
<feature type="repeat" description="CXXCXGXG motif" evidence="13">
    <location>
        <begin position="148"/>
        <end position="155"/>
    </location>
</feature>
<dbReference type="GO" id="GO:0005737">
    <property type="term" value="C:cytoplasm"/>
    <property type="evidence" value="ECO:0007669"/>
    <property type="project" value="UniProtKB-SubCell"/>
</dbReference>
<feature type="binding site" evidence="13">
    <location>
        <position position="187"/>
    </location>
    <ligand>
        <name>Zn(2+)</name>
        <dbReference type="ChEBI" id="CHEBI:29105"/>
        <label>2</label>
    </ligand>
</feature>
<evidence type="ECO:0000256" key="7">
    <source>
        <dbReference type="ARBA" id="ARBA00022771"/>
    </source>
</evidence>
<evidence type="ECO:0000256" key="8">
    <source>
        <dbReference type="ARBA" id="ARBA00022833"/>
    </source>
</evidence>
<reference evidence="17 18" key="1">
    <citation type="submission" date="2019-09" db="EMBL/GenBank/DDBJ databases">
        <title>Polymorphobacter sp. isolated from a lake in China.</title>
        <authorList>
            <person name="Liu Z."/>
        </authorList>
    </citation>
    <scope>NUCLEOTIDE SEQUENCE [LARGE SCALE GENOMIC DNA]</scope>
    <source>
        <strain evidence="17 18">D40P</strain>
    </source>
</reference>
<keyword evidence="3 13" id="KW-0963">Cytoplasm</keyword>
<dbReference type="Pfam" id="PF00226">
    <property type="entry name" value="DnaJ"/>
    <property type="match status" value="1"/>
</dbReference>
<evidence type="ECO:0000256" key="6">
    <source>
        <dbReference type="ARBA" id="ARBA00022737"/>
    </source>
</evidence>
<dbReference type="HAMAP" id="MF_01152">
    <property type="entry name" value="DnaJ"/>
    <property type="match status" value="1"/>
</dbReference>
<keyword evidence="6 13" id="KW-0677">Repeat</keyword>
<keyword evidence="9 13" id="KW-0346">Stress response</keyword>
<dbReference type="PROSITE" id="PS51188">
    <property type="entry name" value="ZF_CR"/>
    <property type="match status" value="1"/>
</dbReference>
<dbReference type="GO" id="GO:0005524">
    <property type="term" value="F:ATP binding"/>
    <property type="evidence" value="ECO:0007669"/>
    <property type="project" value="InterPro"/>
</dbReference>
<feature type="binding site" evidence="13">
    <location>
        <position position="201"/>
    </location>
    <ligand>
        <name>Zn(2+)</name>
        <dbReference type="ChEBI" id="CHEBI:29105"/>
        <label>1</label>
    </ligand>
</feature>
<dbReference type="InterPro" id="IPR012724">
    <property type="entry name" value="DnaJ"/>
</dbReference>
<comment type="similarity">
    <text evidence="11 13">Belongs to the DnaJ family.</text>
</comment>
<keyword evidence="8 13" id="KW-0862">Zinc</keyword>
<feature type="binding site" evidence="13">
    <location>
        <position position="165"/>
    </location>
    <ligand>
        <name>Zn(2+)</name>
        <dbReference type="ChEBI" id="CHEBI:29105"/>
        <label>2</label>
    </ligand>
</feature>
<dbReference type="PROSITE" id="PS00636">
    <property type="entry name" value="DNAJ_1"/>
    <property type="match status" value="1"/>
</dbReference>
<feature type="domain" description="CR-type" evidence="16">
    <location>
        <begin position="135"/>
        <end position="213"/>
    </location>
</feature>
<dbReference type="GO" id="GO:0006260">
    <property type="term" value="P:DNA replication"/>
    <property type="evidence" value="ECO:0007669"/>
    <property type="project" value="UniProtKB-KW"/>
</dbReference>
<dbReference type="CDD" id="cd10747">
    <property type="entry name" value="DnaJ_C"/>
    <property type="match status" value="1"/>
</dbReference>
<evidence type="ECO:0000259" key="16">
    <source>
        <dbReference type="PROSITE" id="PS51188"/>
    </source>
</evidence>
<protein>
    <recommendedName>
        <fullName evidence="12 13">Chaperone protein DnaJ</fullName>
    </recommendedName>
</protein>
<dbReference type="GO" id="GO:0031072">
    <property type="term" value="F:heat shock protein binding"/>
    <property type="evidence" value="ECO:0007669"/>
    <property type="project" value="InterPro"/>
</dbReference>
<dbReference type="InterPro" id="IPR036869">
    <property type="entry name" value="J_dom_sf"/>
</dbReference>
<dbReference type="GO" id="GO:0009408">
    <property type="term" value="P:response to heat"/>
    <property type="evidence" value="ECO:0007669"/>
    <property type="project" value="InterPro"/>
</dbReference>
<sequence>MSTEIDYYELLECERGADDSVLKSSYRRLAMKWHPDKNPGDQAAEQKFKAISEAYDCLKDPQKRAAYDRYGHAAFTQGGGGGGGAQDFGGFSDIFENIFGEFMGGARQPRGRGGAQRGQDLRYDLEMTLEEAFGGKAATLTIEVAAACEPCAGSGAKPGTSARTCTTCNGQGRVAMRQGLFAVERACPACHGAGQIIADPCETCHGAGRVEKQKTLNVNVPRGVDDGTRIRVAGEGEAGSRGGPAGDLYLFVHLKAHSLFKRDGTTLFAVAPISITTAALGGEIEVPGLDRDVAVVKIPHGTQTGKQFRVRGRGMPALNGGVSGGGYGDLVVQVEVETPVKLTKRQRELLEEFQALEAGEGGRNNPRQTGFFDKLKDAWNDLTD</sequence>
<dbReference type="InterPro" id="IPR018253">
    <property type="entry name" value="DnaJ_domain_CS"/>
</dbReference>
<evidence type="ECO:0000256" key="14">
    <source>
        <dbReference type="PROSITE-ProRule" id="PRU00546"/>
    </source>
</evidence>
<evidence type="ECO:0000256" key="1">
    <source>
        <dbReference type="ARBA" id="ARBA00004496"/>
    </source>
</evidence>
<dbReference type="CDD" id="cd06257">
    <property type="entry name" value="DnaJ"/>
    <property type="match status" value="1"/>
</dbReference>
<feature type="repeat" description="CXXCXGXG motif" evidence="13">
    <location>
        <begin position="165"/>
        <end position="172"/>
    </location>
</feature>
<dbReference type="PRINTS" id="PR00625">
    <property type="entry name" value="JDOMAIN"/>
</dbReference>
<dbReference type="InterPro" id="IPR001623">
    <property type="entry name" value="DnaJ_domain"/>
</dbReference>
<evidence type="ECO:0000256" key="4">
    <source>
        <dbReference type="ARBA" id="ARBA00022705"/>
    </source>
</evidence>
<evidence type="ECO:0000259" key="15">
    <source>
        <dbReference type="PROSITE" id="PS50076"/>
    </source>
</evidence>
<dbReference type="GO" id="GO:0042026">
    <property type="term" value="P:protein refolding"/>
    <property type="evidence" value="ECO:0007669"/>
    <property type="project" value="TreeGrafter"/>
</dbReference>
<evidence type="ECO:0000256" key="11">
    <source>
        <dbReference type="ARBA" id="ARBA00061004"/>
    </source>
</evidence>
<dbReference type="GO" id="GO:0051082">
    <property type="term" value="F:unfolded protein binding"/>
    <property type="evidence" value="ECO:0007669"/>
    <property type="project" value="UniProtKB-UniRule"/>
</dbReference>
<evidence type="ECO:0000313" key="17">
    <source>
        <dbReference type="EMBL" id="MQT18210.1"/>
    </source>
</evidence>
<organism evidence="17 18">
    <name type="scientific">Sandarakinorhabdus fusca</name>
    <dbReference type="NCBI Taxonomy" id="1439888"/>
    <lineage>
        <taxon>Bacteria</taxon>
        <taxon>Pseudomonadati</taxon>
        <taxon>Pseudomonadota</taxon>
        <taxon>Alphaproteobacteria</taxon>
        <taxon>Sphingomonadales</taxon>
        <taxon>Sphingosinicellaceae</taxon>
        <taxon>Sandarakinorhabdus</taxon>
    </lineage>
</organism>
<feature type="binding site" evidence="13">
    <location>
        <position position="204"/>
    </location>
    <ligand>
        <name>Zn(2+)</name>
        <dbReference type="ChEBI" id="CHEBI:29105"/>
        <label>1</label>
    </ligand>
</feature>
<feature type="binding site" evidence="13">
    <location>
        <position position="148"/>
    </location>
    <ligand>
        <name>Zn(2+)</name>
        <dbReference type="ChEBI" id="CHEBI:29105"/>
        <label>1</label>
    </ligand>
</feature>
<evidence type="ECO:0000256" key="5">
    <source>
        <dbReference type="ARBA" id="ARBA00022723"/>
    </source>
</evidence>
<dbReference type="SUPFAM" id="SSF46565">
    <property type="entry name" value="Chaperone J-domain"/>
    <property type="match status" value="1"/>
</dbReference>
<dbReference type="InterPro" id="IPR001305">
    <property type="entry name" value="HSP_DnaJ_Cys-rich_dom"/>
</dbReference>
<comment type="cofactor">
    <cofactor evidence="13">
        <name>Zn(2+)</name>
        <dbReference type="ChEBI" id="CHEBI:29105"/>
    </cofactor>
    <text evidence="13">Binds 2 Zn(2+) ions per monomer.</text>
</comment>
<dbReference type="FunFam" id="2.10.230.10:FF:000002">
    <property type="entry name" value="Molecular chaperone DnaJ"/>
    <property type="match status" value="1"/>
</dbReference>
<dbReference type="AlphaFoldDB" id="A0A7C9GR59"/>
<comment type="function">
    <text evidence="13">Participates actively in the response to hyperosmotic and heat shock by preventing the aggregation of stress-denatured proteins and by disaggregating proteins, also in an autonomous, DnaK-independent fashion. Unfolded proteins bind initially to DnaJ; upon interaction with the DnaJ-bound protein, DnaK hydrolyzes its bound ATP, resulting in the formation of a stable complex. GrpE releases ADP from DnaK; ATP binding to DnaK triggers the release of the substrate protein, thus completing the reaction cycle. Several rounds of ATP-dependent interactions between DnaJ, DnaK and GrpE are required for fully efficient folding. Also involved, together with DnaK and GrpE, in the DNA replication of plasmids through activation of initiation proteins.</text>
</comment>
<gene>
    <name evidence="13 17" type="primary">dnaJ</name>
    <name evidence="17" type="ORF">F3168_13180</name>
</gene>
<feature type="repeat" description="CXXCXGXG motif" evidence="13">
    <location>
        <begin position="201"/>
        <end position="208"/>
    </location>
</feature>
<dbReference type="OrthoDB" id="9779889at2"/>
<proteinExistence type="inferred from homology"/>
<dbReference type="Gene3D" id="1.10.287.110">
    <property type="entry name" value="DnaJ domain"/>
    <property type="match status" value="1"/>
</dbReference>
<evidence type="ECO:0000256" key="3">
    <source>
        <dbReference type="ARBA" id="ARBA00022490"/>
    </source>
</evidence>
<feature type="zinc finger region" description="CR-type" evidence="14">
    <location>
        <begin position="135"/>
        <end position="213"/>
    </location>
</feature>
<dbReference type="Pfam" id="PF01556">
    <property type="entry name" value="DnaJ_C"/>
    <property type="match status" value="1"/>
</dbReference>
<comment type="subcellular location">
    <subcellularLocation>
        <location evidence="1 13">Cytoplasm</location>
    </subcellularLocation>
</comment>
<dbReference type="RefSeq" id="WP_152578673.1">
    <property type="nucleotide sequence ID" value="NZ_JAATJI010000001.1"/>
</dbReference>
<evidence type="ECO:0000256" key="10">
    <source>
        <dbReference type="ARBA" id="ARBA00023186"/>
    </source>
</evidence>
<evidence type="ECO:0000256" key="12">
    <source>
        <dbReference type="ARBA" id="ARBA00067609"/>
    </source>
</evidence>
<accession>A0A7C9GR59</accession>
<dbReference type="Gene3D" id="2.10.230.10">
    <property type="entry name" value="Heat shock protein DnaJ, cysteine-rich domain"/>
    <property type="match status" value="1"/>
</dbReference>
<comment type="subunit">
    <text evidence="2 13">Homodimer.</text>
</comment>
<feature type="repeat" description="CXXCXGXG motif" evidence="13">
    <location>
        <begin position="187"/>
        <end position="194"/>
    </location>
</feature>
<evidence type="ECO:0000256" key="2">
    <source>
        <dbReference type="ARBA" id="ARBA00011738"/>
    </source>
</evidence>
<keyword evidence="5 13" id="KW-0479">Metal-binding</keyword>
<dbReference type="FunFam" id="2.60.260.20:FF:000004">
    <property type="entry name" value="Molecular chaperone DnaJ"/>
    <property type="match status" value="1"/>
</dbReference>
<evidence type="ECO:0000256" key="13">
    <source>
        <dbReference type="HAMAP-Rule" id="MF_01152"/>
    </source>
</evidence>
<comment type="caution">
    <text evidence="17">The sequence shown here is derived from an EMBL/GenBank/DDBJ whole genome shotgun (WGS) entry which is preliminary data.</text>
</comment>
<dbReference type="CDD" id="cd10719">
    <property type="entry name" value="DnaJ_zf"/>
    <property type="match status" value="1"/>
</dbReference>
<evidence type="ECO:0000313" key="18">
    <source>
        <dbReference type="Proteomes" id="UP000481327"/>
    </source>
</evidence>
<dbReference type="SMART" id="SM00271">
    <property type="entry name" value="DnaJ"/>
    <property type="match status" value="1"/>
</dbReference>
<dbReference type="InterPro" id="IPR002939">
    <property type="entry name" value="DnaJ_C"/>
</dbReference>
<keyword evidence="10 13" id="KW-0143">Chaperone</keyword>
<feature type="binding site" evidence="13">
    <location>
        <position position="168"/>
    </location>
    <ligand>
        <name>Zn(2+)</name>
        <dbReference type="ChEBI" id="CHEBI:29105"/>
        <label>2</label>
    </ligand>
</feature>
<dbReference type="SUPFAM" id="SSF57938">
    <property type="entry name" value="DnaJ/Hsp40 cysteine-rich domain"/>
    <property type="match status" value="1"/>
</dbReference>
<feature type="binding site" evidence="13">
    <location>
        <position position="190"/>
    </location>
    <ligand>
        <name>Zn(2+)</name>
        <dbReference type="ChEBI" id="CHEBI:29105"/>
        <label>2</label>
    </ligand>
</feature>
<dbReference type="PANTHER" id="PTHR43096:SF48">
    <property type="entry name" value="CHAPERONE PROTEIN DNAJ"/>
    <property type="match status" value="1"/>
</dbReference>
<evidence type="ECO:0000256" key="9">
    <source>
        <dbReference type="ARBA" id="ARBA00023016"/>
    </source>
</evidence>
<dbReference type="SUPFAM" id="SSF49493">
    <property type="entry name" value="HSP40/DnaJ peptide-binding domain"/>
    <property type="match status" value="2"/>
</dbReference>
<keyword evidence="18" id="KW-1185">Reference proteome</keyword>
<dbReference type="InterPro" id="IPR036410">
    <property type="entry name" value="HSP_DnaJ_Cys-rich_dom_sf"/>
</dbReference>
<dbReference type="PROSITE" id="PS50076">
    <property type="entry name" value="DNAJ_2"/>
    <property type="match status" value="1"/>
</dbReference>
<dbReference type="GO" id="GO:0008270">
    <property type="term" value="F:zinc ion binding"/>
    <property type="evidence" value="ECO:0007669"/>
    <property type="project" value="UniProtKB-UniRule"/>
</dbReference>
<dbReference type="PANTHER" id="PTHR43096">
    <property type="entry name" value="DNAJ HOMOLOG 1, MITOCHONDRIAL-RELATED"/>
    <property type="match status" value="1"/>
</dbReference>